<keyword evidence="2" id="KW-0472">Membrane</keyword>
<proteinExistence type="predicted"/>
<dbReference type="EMBL" id="JASJND010000004">
    <property type="protein sequence ID" value="MDJ1113986.1"/>
    <property type="molecule type" value="Genomic_DNA"/>
</dbReference>
<evidence type="ECO:0000256" key="1">
    <source>
        <dbReference type="SAM" id="MobiDB-lite"/>
    </source>
</evidence>
<protein>
    <submittedName>
        <fullName evidence="3">Uncharacterized protein</fullName>
    </submittedName>
</protein>
<gene>
    <name evidence="3" type="ORF">QNI14_05930</name>
</gene>
<evidence type="ECO:0000313" key="3">
    <source>
        <dbReference type="EMBL" id="MDJ1113986.1"/>
    </source>
</evidence>
<sequence length="255" mass="26937">MTKPLDIIDEPQGESDRTPLILGIVAGILAVAVIIALVLLVTRPNGDAAAPPVPAPGQPEPEQPAPQESAPEETEAPPPTAQVAVNGLGLTITQADGTELTHAWADDSAPVIEALTELFGEAPTEDFQNGDAENWAYDIYAWEGFRLYDVFLGDGGRSRDEVPAPTYVAITGTTPADVGIVDEFGVVVGDSMDKVRGLDPTDEVELSDGRVRIVLGNGRGTFYNDGKRAFNAFVESDGSAQTVASVTYTFRARGQ</sequence>
<accession>A0ABT6ZDD0</accession>
<feature type="transmembrane region" description="Helical" evidence="2">
    <location>
        <begin position="20"/>
        <end position="41"/>
    </location>
</feature>
<keyword evidence="2" id="KW-0812">Transmembrane</keyword>
<dbReference type="Proteomes" id="UP001321481">
    <property type="component" value="Unassembled WGS sequence"/>
</dbReference>
<organism evidence="3 4">
    <name type="scientific">Microbacterium dauci</name>
    <dbReference type="NCBI Taxonomy" id="3048008"/>
    <lineage>
        <taxon>Bacteria</taxon>
        <taxon>Bacillati</taxon>
        <taxon>Actinomycetota</taxon>
        <taxon>Actinomycetes</taxon>
        <taxon>Micrococcales</taxon>
        <taxon>Microbacteriaceae</taxon>
        <taxon>Microbacterium</taxon>
    </lineage>
</organism>
<reference evidence="3 4" key="1">
    <citation type="submission" date="2023-05" db="EMBL/GenBank/DDBJ databases">
        <title>Microbacterium dauci sp.nov., Isolated from Carrot Rhizosphere Soil.</title>
        <authorList>
            <person name="Xiao Z."/>
            <person name="Zheng J."/>
        </authorList>
    </citation>
    <scope>NUCLEOTIDE SEQUENCE [LARGE SCALE GENOMIC DNA]</scope>
    <source>
        <strain evidence="3 4">LX3-4</strain>
    </source>
</reference>
<evidence type="ECO:0000256" key="2">
    <source>
        <dbReference type="SAM" id="Phobius"/>
    </source>
</evidence>
<keyword evidence="2" id="KW-1133">Transmembrane helix</keyword>
<feature type="region of interest" description="Disordered" evidence="1">
    <location>
        <begin position="48"/>
        <end position="81"/>
    </location>
</feature>
<evidence type="ECO:0000313" key="4">
    <source>
        <dbReference type="Proteomes" id="UP001321481"/>
    </source>
</evidence>
<dbReference type="RefSeq" id="WP_283715522.1">
    <property type="nucleotide sequence ID" value="NZ_JASJND010000004.1"/>
</dbReference>
<name>A0ABT6ZDD0_9MICO</name>
<feature type="compositionally biased region" description="Pro residues" evidence="1">
    <location>
        <begin position="51"/>
        <end position="64"/>
    </location>
</feature>
<comment type="caution">
    <text evidence="3">The sequence shown here is derived from an EMBL/GenBank/DDBJ whole genome shotgun (WGS) entry which is preliminary data.</text>
</comment>
<keyword evidence="4" id="KW-1185">Reference proteome</keyword>